<dbReference type="InterPro" id="IPR003959">
    <property type="entry name" value="ATPase_AAA_core"/>
</dbReference>
<dbReference type="PIRSF" id="PIRSF029347">
    <property type="entry name" value="RecF"/>
    <property type="match status" value="1"/>
</dbReference>
<evidence type="ECO:0000259" key="1">
    <source>
        <dbReference type="Pfam" id="PF13304"/>
    </source>
</evidence>
<dbReference type="InterPro" id="IPR027417">
    <property type="entry name" value="P-loop_NTPase"/>
</dbReference>
<comment type="caution">
    <text evidence="2">The sequence shown here is derived from an EMBL/GenBank/DDBJ whole genome shotgun (WGS) entry which is preliminary data.</text>
</comment>
<dbReference type="GO" id="GO:0000731">
    <property type="term" value="P:DNA synthesis involved in DNA repair"/>
    <property type="evidence" value="ECO:0007669"/>
    <property type="project" value="TreeGrafter"/>
</dbReference>
<dbReference type="Proteomes" id="UP000297540">
    <property type="component" value="Unassembled WGS sequence"/>
</dbReference>
<feature type="domain" description="ATPase AAA-type core" evidence="1">
    <location>
        <begin position="23"/>
        <end position="311"/>
    </location>
</feature>
<evidence type="ECO:0000313" key="3">
    <source>
        <dbReference type="Proteomes" id="UP000297540"/>
    </source>
</evidence>
<dbReference type="GO" id="GO:0016887">
    <property type="term" value="F:ATP hydrolysis activity"/>
    <property type="evidence" value="ECO:0007669"/>
    <property type="project" value="InterPro"/>
</dbReference>
<sequence>MIVKIDVKGYKSIKNQSIELRPINILIGSNGVGKSNFISIFSLIRNLYDRNLGDYVIQKGGADSFLYFGKKQTQQIDIDFFFGSDFSNQTNRLIISLAESQDSLYIKSLDTAFNSYGKWHFHNYAKSVREFSLKGIQYGQGYYVNNRLKEFEVYHFHDTGDKSPMKGTSNINDNLMLKHNGSNVAAFLYYLQEKHPKHFVRIEKTIKSIAPFFERFVLSPDRLNENQIRLEWREVGEPDAYFNANHLSDGTLRFICLATLLMQPSPPKTIIIDEPELGLHPVAISKLASLIRKASEEVQIIVSSQSVYLVDYFEPEDILIADREEKETVFNRLNKVELNSWLQDYSLGEVWEKNIIGGQPSNM</sequence>
<name>A0A4Y8SED3_9SPHI</name>
<reference evidence="2 3" key="1">
    <citation type="journal article" date="2017" name="Int. J. Syst. Evol. Microbiol.">
        <title>Mucilaginibacterpsychrotolerans sp. nov., isolated from peatlands.</title>
        <authorList>
            <person name="Deng Y."/>
            <person name="Shen L."/>
            <person name="Xu B."/>
            <person name="Liu Y."/>
            <person name="Gu Z."/>
            <person name="Liu H."/>
            <person name="Zhou Y."/>
        </authorList>
    </citation>
    <scope>NUCLEOTIDE SEQUENCE [LARGE SCALE GENOMIC DNA]</scope>
    <source>
        <strain evidence="2 3">NH7-4</strain>
    </source>
</reference>
<dbReference type="OrthoDB" id="747555at2"/>
<accession>A0A4Y8SED3</accession>
<dbReference type="InterPro" id="IPR014555">
    <property type="entry name" value="RecF-like"/>
</dbReference>
<dbReference type="RefSeq" id="WP_133231030.1">
    <property type="nucleotide sequence ID" value="NZ_SOZE01000010.1"/>
</dbReference>
<dbReference type="AlphaFoldDB" id="A0A4Y8SED3"/>
<organism evidence="2 3">
    <name type="scientific">Mucilaginibacter psychrotolerans</name>
    <dbReference type="NCBI Taxonomy" id="1524096"/>
    <lineage>
        <taxon>Bacteria</taxon>
        <taxon>Pseudomonadati</taxon>
        <taxon>Bacteroidota</taxon>
        <taxon>Sphingobacteriia</taxon>
        <taxon>Sphingobacteriales</taxon>
        <taxon>Sphingobacteriaceae</taxon>
        <taxon>Mucilaginibacter</taxon>
    </lineage>
</organism>
<dbReference type="EMBL" id="SOZE01000010">
    <property type="protein sequence ID" value="TFF37473.1"/>
    <property type="molecule type" value="Genomic_DNA"/>
</dbReference>
<gene>
    <name evidence="2" type="ORF">E2R66_11745</name>
</gene>
<dbReference type="PANTHER" id="PTHR32182:SF22">
    <property type="entry name" value="ATP-DEPENDENT ENDONUCLEASE, OLD FAMILY-RELATED"/>
    <property type="match status" value="1"/>
</dbReference>
<protein>
    <submittedName>
        <fullName evidence="2">DUF2813 domain-containing protein</fullName>
    </submittedName>
</protein>
<evidence type="ECO:0000313" key="2">
    <source>
        <dbReference type="EMBL" id="TFF37473.1"/>
    </source>
</evidence>
<dbReference type="SUPFAM" id="SSF52540">
    <property type="entry name" value="P-loop containing nucleoside triphosphate hydrolases"/>
    <property type="match status" value="1"/>
</dbReference>
<keyword evidence="3" id="KW-1185">Reference proteome</keyword>
<dbReference type="GO" id="GO:0005524">
    <property type="term" value="F:ATP binding"/>
    <property type="evidence" value="ECO:0007669"/>
    <property type="project" value="InterPro"/>
</dbReference>
<dbReference type="GO" id="GO:0006302">
    <property type="term" value="P:double-strand break repair"/>
    <property type="evidence" value="ECO:0007669"/>
    <property type="project" value="TreeGrafter"/>
</dbReference>
<dbReference type="Pfam" id="PF13304">
    <property type="entry name" value="AAA_21"/>
    <property type="match status" value="1"/>
</dbReference>
<dbReference type="Gene3D" id="3.40.50.300">
    <property type="entry name" value="P-loop containing nucleotide triphosphate hydrolases"/>
    <property type="match status" value="1"/>
</dbReference>
<proteinExistence type="predicted"/>
<dbReference type="PANTHER" id="PTHR32182">
    <property type="entry name" value="DNA REPLICATION AND REPAIR PROTEIN RECF"/>
    <property type="match status" value="1"/>
</dbReference>